<reference evidence="2" key="1">
    <citation type="journal article" date="2016" name="Nature">
        <title>Genome evolution in the allotetraploid frog Xenopus laevis.</title>
        <authorList>
            <person name="Session A.M."/>
            <person name="Uno Y."/>
            <person name="Kwon T."/>
            <person name="Chapman J.A."/>
            <person name="Toyoda A."/>
            <person name="Takahashi S."/>
            <person name="Fukui A."/>
            <person name="Hikosaka A."/>
            <person name="Suzuki A."/>
            <person name="Kondo M."/>
            <person name="van Heeringen S.J."/>
            <person name="Quigley I."/>
            <person name="Heinz S."/>
            <person name="Ogino H."/>
            <person name="Ochi H."/>
            <person name="Hellsten U."/>
            <person name="Lyons J.B."/>
            <person name="Simakov O."/>
            <person name="Putnam N."/>
            <person name="Stites J."/>
            <person name="Kuroki Y."/>
            <person name="Tanaka T."/>
            <person name="Michiue T."/>
            <person name="Watanabe M."/>
            <person name="Bogdanovic O."/>
            <person name="Lister R."/>
            <person name="Georgiou G."/>
            <person name="Paranjpe S.S."/>
            <person name="van Kruijsbergen I."/>
            <person name="Shu S."/>
            <person name="Carlson J."/>
            <person name="Kinoshita T."/>
            <person name="Ohta Y."/>
            <person name="Mawaribuchi S."/>
            <person name="Jenkins J."/>
            <person name="Grimwood J."/>
            <person name="Schmutz J."/>
            <person name="Mitros T."/>
            <person name="Mozaffari S.V."/>
            <person name="Suzuki Y."/>
            <person name="Haramoto Y."/>
            <person name="Yamamoto T.S."/>
            <person name="Takagi C."/>
            <person name="Heald R."/>
            <person name="Miller K."/>
            <person name="Haudenschild C."/>
            <person name="Kitzman J."/>
            <person name="Nakayama T."/>
            <person name="Izutsu Y."/>
            <person name="Robert J."/>
            <person name="Fortriede J."/>
            <person name="Burns K."/>
            <person name="Lotay V."/>
            <person name="Karimi K."/>
            <person name="Yasuoka Y."/>
            <person name="Dichmann D.S."/>
            <person name="Flajnik M.F."/>
            <person name="Houston D.W."/>
            <person name="Shendure J."/>
            <person name="DuPasquier L."/>
            <person name="Vize P.D."/>
            <person name="Zorn A.M."/>
            <person name="Ito M."/>
            <person name="Marcotte E.M."/>
            <person name="Wallingford J.B."/>
            <person name="Ito Y."/>
            <person name="Asashima M."/>
            <person name="Ueno N."/>
            <person name="Matsuda Y."/>
            <person name="Veenstra G.J."/>
            <person name="Fujiyama A."/>
            <person name="Harland R.M."/>
            <person name="Taira M."/>
            <person name="Rokhsar D.S."/>
        </authorList>
    </citation>
    <scope>NUCLEOTIDE SEQUENCE [LARGE SCALE GENOMIC DNA]</scope>
    <source>
        <strain evidence="2">J</strain>
    </source>
</reference>
<organism evidence="1 2">
    <name type="scientific">Xenopus laevis</name>
    <name type="common">African clawed frog</name>
    <dbReference type="NCBI Taxonomy" id="8355"/>
    <lineage>
        <taxon>Eukaryota</taxon>
        <taxon>Metazoa</taxon>
        <taxon>Chordata</taxon>
        <taxon>Craniata</taxon>
        <taxon>Vertebrata</taxon>
        <taxon>Euteleostomi</taxon>
        <taxon>Amphibia</taxon>
        <taxon>Batrachia</taxon>
        <taxon>Anura</taxon>
        <taxon>Pipoidea</taxon>
        <taxon>Pipidae</taxon>
        <taxon>Xenopodinae</taxon>
        <taxon>Xenopus</taxon>
        <taxon>Xenopus</taxon>
    </lineage>
</organism>
<gene>
    <name evidence="1" type="ORF">XELAEV_18004828mg</name>
</gene>
<dbReference type="Proteomes" id="UP000694892">
    <property type="component" value="Chromosome 1L"/>
</dbReference>
<dbReference type="AlphaFoldDB" id="A0A974DW47"/>
<protein>
    <submittedName>
        <fullName evidence="1">Uncharacterized protein</fullName>
    </submittedName>
</protein>
<evidence type="ECO:0000313" key="1">
    <source>
        <dbReference type="EMBL" id="OCT99028.1"/>
    </source>
</evidence>
<evidence type="ECO:0000313" key="2">
    <source>
        <dbReference type="Proteomes" id="UP000694892"/>
    </source>
</evidence>
<proteinExistence type="predicted"/>
<sequence>MELSVWADPLQSDKVLFSCLQGAKWRVKTKTLHPKGTVIAISCSANQNNCHFFPVDTSEMQRMPDKNTNMRIAFLFLGFDYEQRKGS</sequence>
<accession>A0A974DW47</accession>
<name>A0A974DW47_XENLA</name>
<dbReference type="EMBL" id="CM004466">
    <property type="protein sequence ID" value="OCT99028.1"/>
    <property type="molecule type" value="Genomic_DNA"/>
</dbReference>